<feature type="region of interest" description="Disordered" evidence="1">
    <location>
        <begin position="1"/>
        <end position="45"/>
    </location>
</feature>
<evidence type="ECO:0000313" key="2">
    <source>
        <dbReference type="EMBL" id="KAG7161058.1"/>
    </source>
</evidence>
<feature type="compositionally biased region" description="Polar residues" evidence="1">
    <location>
        <begin position="29"/>
        <end position="45"/>
    </location>
</feature>
<protein>
    <recommendedName>
        <fullName evidence="4">DDE-1 domain-containing protein</fullName>
    </recommendedName>
</protein>
<comment type="caution">
    <text evidence="2">The sequence shown here is derived from an EMBL/GenBank/DDBJ whole genome shotgun (WGS) entry which is preliminary data.</text>
</comment>
<dbReference type="EMBL" id="JAHLQT010030193">
    <property type="protein sequence ID" value="KAG7161058.1"/>
    <property type="molecule type" value="Genomic_DNA"/>
</dbReference>
<reference evidence="2" key="1">
    <citation type="journal article" date="2021" name="Sci. Adv.">
        <title>The American lobster genome reveals insights on longevity, neural, and immune adaptations.</title>
        <authorList>
            <person name="Polinski J.M."/>
            <person name="Zimin A.V."/>
            <person name="Clark K.F."/>
            <person name="Kohn A.B."/>
            <person name="Sadowski N."/>
            <person name="Timp W."/>
            <person name="Ptitsyn A."/>
            <person name="Khanna P."/>
            <person name="Romanova D.Y."/>
            <person name="Williams P."/>
            <person name="Greenwood S.J."/>
            <person name="Moroz L.L."/>
            <person name="Walt D.R."/>
            <person name="Bodnar A.G."/>
        </authorList>
    </citation>
    <scope>NUCLEOTIDE SEQUENCE</scope>
    <source>
        <strain evidence="2">GMGI-L3</strain>
    </source>
</reference>
<dbReference type="AlphaFoldDB" id="A0A8J5JS67"/>
<keyword evidence="3" id="KW-1185">Reference proteome</keyword>
<accession>A0A8J5JS67</accession>
<sequence>MRKATDSQDEVNELNNTNDSDVEDDPASVSGNSPTLKQDPASNSCSNITQQNVLSVKQFWKQFHIRSAVNHMVAAWNKITLATIKHAWKPLFPHPSNARSAVQRRADLLEAAVESARSVPAAGFREVDAERIDEMLKGNNEEMMDDVAESSDEAGEGDAEEKCKITASKLSLILNTCSNLQELVDELSENERASLVSKVEAITNTFMPRYQRKIN</sequence>
<organism evidence="2 3">
    <name type="scientific">Homarus americanus</name>
    <name type="common">American lobster</name>
    <dbReference type="NCBI Taxonomy" id="6706"/>
    <lineage>
        <taxon>Eukaryota</taxon>
        <taxon>Metazoa</taxon>
        <taxon>Ecdysozoa</taxon>
        <taxon>Arthropoda</taxon>
        <taxon>Crustacea</taxon>
        <taxon>Multicrustacea</taxon>
        <taxon>Malacostraca</taxon>
        <taxon>Eumalacostraca</taxon>
        <taxon>Eucarida</taxon>
        <taxon>Decapoda</taxon>
        <taxon>Pleocyemata</taxon>
        <taxon>Astacidea</taxon>
        <taxon>Nephropoidea</taxon>
        <taxon>Nephropidae</taxon>
        <taxon>Homarus</taxon>
    </lineage>
</organism>
<dbReference type="Proteomes" id="UP000747542">
    <property type="component" value="Unassembled WGS sequence"/>
</dbReference>
<gene>
    <name evidence="2" type="ORF">Hamer_G026931</name>
</gene>
<evidence type="ECO:0000313" key="3">
    <source>
        <dbReference type="Proteomes" id="UP000747542"/>
    </source>
</evidence>
<evidence type="ECO:0000256" key="1">
    <source>
        <dbReference type="SAM" id="MobiDB-lite"/>
    </source>
</evidence>
<name>A0A8J5JS67_HOMAM</name>
<evidence type="ECO:0008006" key="4">
    <source>
        <dbReference type="Google" id="ProtNLM"/>
    </source>
</evidence>
<proteinExistence type="predicted"/>